<dbReference type="CDD" id="cd00730">
    <property type="entry name" value="rubredoxin"/>
    <property type="match status" value="1"/>
</dbReference>
<dbReference type="Pfam" id="PF00301">
    <property type="entry name" value="Rubredoxin"/>
    <property type="match status" value="1"/>
</dbReference>
<dbReference type="InterPro" id="IPR024934">
    <property type="entry name" value="Rubredoxin-like_dom"/>
</dbReference>
<reference evidence="7" key="1">
    <citation type="submission" date="2019-11" db="EMBL/GenBank/DDBJ databases">
        <authorList>
            <person name="Feng L."/>
        </authorList>
    </citation>
    <scope>NUCLEOTIDE SEQUENCE</scope>
    <source>
        <strain evidence="7">RtorquesLFYP15</strain>
    </source>
</reference>
<comment type="cofactor">
    <cofactor evidence="5">
        <name>Fe(3+)</name>
        <dbReference type="ChEBI" id="CHEBI:29034"/>
    </cofactor>
</comment>
<evidence type="ECO:0000259" key="6">
    <source>
        <dbReference type="PROSITE" id="PS50903"/>
    </source>
</evidence>
<dbReference type="PANTHER" id="PTHR47627">
    <property type="entry name" value="RUBREDOXIN"/>
    <property type="match status" value="1"/>
</dbReference>
<dbReference type="EMBL" id="CACRUQ010000008">
    <property type="protein sequence ID" value="VYU01560.1"/>
    <property type="molecule type" value="Genomic_DNA"/>
</dbReference>
<evidence type="ECO:0000256" key="4">
    <source>
        <dbReference type="ARBA" id="ARBA00023004"/>
    </source>
</evidence>
<dbReference type="GO" id="GO:0043448">
    <property type="term" value="P:alkane catabolic process"/>
    <property type="evidence" value="ECO:0007669"/>
    <property type="project" value="TreeGrafter"/>
</dbReference>
<organism evidence="7">
    <name type="scientific">[Ruminococcus] torques</name>
    <dbReference type="NCBI Taxonomy" id="33039"/>
    <lineage>
        <taxon>Bacteria</taxon>
        <taxon>Bacillati</taxon>
        <taxon>Bacillota</taxon>
        <taxon>Clostridia</taxon>
        <taxon>Lachnospirales</taxon>
        <taxon>Lachnospiraceae</taxon>
        <taxon>Mediterraneibacter</taxon>
    </lineage>
</organism>
<dbReference type="InterPro" id="IPR050526">
    <property type="entry name" value="Rubredoxin_ET"/>
</dbReference>
<evidence type="ECO:0000256" key="1">
    <source>
        <dbReference type="ARBA" id="ARBA00022448"/>
    </source>
</evidence>
<keyword evidence="2 5" id="KW-0479">Metal-binding</keyword>
<dbReference type="Gene3D" id="2.20.28.10">
    <property type="match status" value="1"/>
</dbReference>
<dbReference type="GO" id="GO:0005506">
    <property type="term" value="F:iron ion binding"/>
    <property type="evidence" value="ECO:0007669"/>
    <property type="project" value="UniProtKB-UniRule"/>
</dbReference>
<dbReference type="PRINTS" id="PR00163">
    <property type="entry name" value="RUBREDOXIN"/>
</dbReference>
<dbReference type="PANTHER" id="PTHR47627:SF1">
    <property type="entry name" value="RUBREDOXIN-1-RELATED"/>
    <property type="match status" value="1"/>
</dbReference>
<sequence>MKKYVCDLCGWEYDEEQGYPEGGIAPGTKWEDVPEDFECPLCSAGKDQFSEE</sequence>
<gene>
    <name evidence="7" type="ORF">RTLFYP15_01288</name>
</gene>
<dbReference type="GO" id="GO:0009055">
    <property type="term" value="F:electron transfer activity"/>
    <property type="evidence" value="ECO:0007669"/>
    <property type="project" value="TreeGrafter"/>
</dbReference>
<dbReference type="InterPro" id="IPR024935">
    <property type="entry name" value="Rubredoxin_dom"/>
</dbReference>
<keyword evidence="1" id="KW-0813">Transport</keyword>
<keyword evidence="4 5" id="KW-0408">Iron</keyword>
<comment type="similarity">
    <text evidence="5">Belongs to the rubredoxin family.</text>
</comment>
<dbReference type="AlphaFoldDB" id="A0A6N3BA50"/>
<dbReference type="PROSITE" id="PS50903">
    <property type="entry name" value="RUBREDOXIN_LIKE"/>
    <property type="match status" value="1"/>
</dbReference>
<name>A0A6N3BA50_9FIRM</name>
<dbReference type="RefSeq" id="WP_117914409.1">
    <property type="nucleotide sequence ID" value="NZ_CACRUQ010000008.1"/>
</dbReference>
<evidence type="ECO:0000256" key="3">
    <source>
        <dbReference type="ARBA" id="ARBA00022982"/>
    </source>
</evidence>
<dbReference type="SUPFAM" id="SSF57802">
    <property type="entry name" value="Rubredoxin-like"/>
    <property type="match status" value="1"/>
</dbReference>
<accession>A0A6N3BA50</accession>
<keyword evidence="3 5" id="KW-0249">Electron transport</keyword>
<evidence type="ECO:0000313" key="7">
    <source>
        <dbReference type="EMBL" id="VYU01560.1"/>
    </source>
</evidence>
<protein>
    <recommendedName>
        <fullName evidence="5">Rubredoxin</fullName>
    </recommendedName>
</protein>
<dbReference type="FunFam" id="2.20.28.10:FF:000001">
    <property type="entry name" value="Rubredoxin"/>
    <property type="match status" value="1"/>
</dbReference>
<feature type="domain" description="Rubredoxin-like" evidence="6">
    <location>
        <begin position="1"/>
        <end position="52"/>
    </location>
</feature>
<proteinExistence type="inferred from homology"/>
<evidence type="ECO:0000256" key="2">
    <source>
        <dbReference type="ARBA" id="ARBA00022723"/>
    </source>
</evidence>
<evidence type="ECO:0000256" key="5">
    <source>
        <dbReference type="RuleBase" id="RU003820"/>
    </source>
</evidence>